<evidence type="ECO:0000313" key="7">
    <source>
        <dbReference type="Proteomes" id="UP000526302"/>
    </source>
</evidence>
<dbReference type="PIRSF" id="PIRSF006621">
    <property type="entry name" value="Dus"/>
    <property type="match status" value="1"/>
</dbReference>
<keyword evidence="4" id="KW-0560">Oxidoreductase</keyword>
<organism evidence="6 7">
    <name type="scientific">Candidatus Iainarchaeum sp</name>
    <dbReference type="NCBI Taxonomy" id="3101447"/>
    <lineage>
        <taxon>Archaea</taxon>
        <taxon>Candidatus Iainarchaeota</taxon>
        <taxon>Candidatus Iainarchaeia</taxon>
        <taxon>Candidatus Iainarchaeales</taxon>
        <taxon>Candidatus Iainarchaeaceae</taxon>
        <taxon>Candidatus Iainarchaeum</taxon>
    </lineage>
</organism>
<dbReference type="GO" id="GO:0050660">
    <property type="term" value="F:flavin adenine dinucleotide binding"/>
    <property type="evidence" value="ECO:0007669"/>
    <property type="project" value="InterPro"/>
</dbReference>
<dbReference type="GO" id="GO:0017150">
    <property type="term" value="F:tRNA dihydrouridine synthase activity"/>
    <property type="evidence" value="ECO:0007669"/>
    <property type="project" value="InterPro"/>
</dbReference>
<comment type="caution">
    <text evidence="6">The sequence shown here is derived from an EMBL/GenBank/DDBJ whole genome shotgun (WGS) entry which is preliminary data.</text>
</comment>
<dbReference type="PANTHER" id="PTHR11082:SF25">
    <property type="entry name" value="DUS-LIKE FMN-BINDING DOMAIN-CONTAINING PROTEIN"/>
    <property type="match status" value="1"/>
</dbReference>
<accession>A0A7K4BZE8</accession>
<keyword evidence="1" id="KW-0285">Flavoprotein</keyword>
<dbReference type="AlphaFoldDB" id="A0A7K4BZE8"/>
<protein>
    <submittedName>
        <fullName evidence="6">tRNA-dihydrouridine synthase family protein</fullName>
    </submittedName>
</protein>
<sequence length="318" mass="35838">MNKIGSIKVPNGALLAPMADYTNVAFRTLCKKYGASLVYTELVSVKGLIHKNKKIPKLLNVSGEEKPVFLQLFGNDPIDFEKAINFVEKNNSENFVGYDLNAGCSVPKAKKGKYGSYLLDYPKLVRNIIKKMKNSTNKPVTLKMRLGLSDETFLECAKEAESAGVDAICLHARFGNDGYSGKADWKKIHELKNKINVPIIGNGDIFSVKDALEMKKQTNCDFVMIGRASMGNAFIFKQTKEGLLKKKISERTFKEKLVEAKKFIELSKKFNLEINSVKGYFISWVKGEKNAPKLRNEIVMTKSYEELEKIIEKIKQTK</sequence>
<dbReference type="CDD" id="cd02801">
    <property type="entry name" value="DUS_like_FMN"/>
    <property type="match status" value="1"/>
</dbReference>
<reference evidence="6 7" key="1">
    <citation type="journal article" date="2020" name="Biotechnol. Biofuels">
        <title>New insights from the biogas microbiome by comprehensive genome-resolved metagenomics of nearly 1600 species originating from multiple anaerobic digesters.</title>
        <authorList>
            <person name="Campanaro S."/>
            <person name="Treu L."/>
            <person name="Rodriguez-R L.M."/>
            <person name="Kovalovszki A."/>
            <person name="Ziels R.M."/>
            <person name="Maus I."/>
            <person name="Zhu X."/>
            <person name="Kougias P.G."/>
            <person name="Basile A."/>
            <person name="Luo G."/>
            <person name="Schluter A."/>
            <person name="Konstantinidis K.T."/>
            <person name="Angelidaki I."/>
        </authorList>
    </citation>
    <scope>NUCLEOTIDE SEQUENCE [LARGE SCALE GENOMIC DNA]</scope>
    <source>
        <strain evidence="6">AS22ysBPME_79</strain>
    </source>
</reference>
<gene>
    <name evidence="6" type="ORF">GX950_02375</name>
</gene>
<dbReference type="EMBL" id="JAAZKV010000018">
    <property type="protein sequence ID" value="NMA44634.1"/>
    <property type="molecule type" value="Genomic_DNA"/>
</dbReference>
<dbReference type="SUPFAM" id="SSF51395">
    <property type="entry name" value="FMN-linked oxidoreductases"/>
    <property type="match status" value="1"/>
</dbReference>
<feature type="domain" description="DUS-like FMN-binding" evidence="5">
    <location>
        <begin position="14"/>
        <end position="311"/>
    </location>
</feature>
<proteinExistence type="predicted"/>
<keyword evidence="3" id="KW-0819">tRNA processing</keyword>
<dbReference type="Gene3D" id="3.20.20.70">
    <property type="entry name" value="Aldolase class I"/>
    <property type="match status" value="1"/>
</dbReference>
<evidence type="ECO:0000256" key="3">
    <source>
        <dbReference type="ARBA" id="ARBA00022694"/>
    </source>
</evidence>
<dbReference type="InterPro" id="IPR013785">
    <property type="entry name" value="Aldolase_TIM"/>
</dbReference>
<evidence type="ECO:0000256" key="4">
    <source>
        <dbReference type="ARBA" id="ARBA00023002"/>
    </source>
</evidence>
<name>A0A7K4BZE8_9ARCH</name>
<dbReference type="PANTHER" id="PTHR11082">
    <property type="entry name" value="TRNA-DIHYDROURIDINE SYNTHASE"/>
    <property type="match status" value="1"/>
</dbReference>
<keyword evidence="2" id="KW-0288">FMN</keyword>
<dbReference type="InterPro" id="IPR035587">
    <property type="entry name" value="DUS-like_FMN-bd"/>
</dbReference>
<dbReference type="Pfam" id="PF01207">
    <property type="entry name" value="Dus"/>
    <property type="match status" value="1"/>
</dbReference>
<dbReference type="InterPro" id="IPR001269">
    <property type="entry name" value="DUS_fam"/>
</dbReference>
<evidence type="ECO:0000256" key="1">
    <source>
        <dbReference type="ARBA" id="ARBA00022630"/>
    </source>
</evidence>
<evidence type="ECO:0000256" key="2">
    <source>
        <dbReference type="ARBA" id="ARBA00022643"/>
    </source>
</evidence>
<dbReference type="Proteomes" id="UP000526302">
    <property type="component" value="Unassembled WGS sequence"/>
</dbReference>
<evidence type="ECO:0000259" key="5">
    <source>
        <dbReference type="Pfam" id="PF01207"/>
    </source>
</evidence>
<evidence type="ECO:0000313" key="6">
    <source>
        <dbReference type="EMBL" id="NMA44634.1"/>
    </source>
</evidence>